<reference evidence="1" key="1">
    <citation type="thesis" date="2020" institute="ProQuest LLC" country="789 East Eisenhower Parkway, Ann Arbor, MI, USA">
        <title>Comparative Genomics and Chromosome Evolution.</title>
        <authorList>
            <person name="Mudd A.B."/>
        </authorList>
    </citation>
    <scope>NUCLEOTIDE SEQUENCE</scope>
    <source>
        <strain evidence="1">HN-11 Male</strain>
        <tissue evidence="1">Kidney and liver</tissue>
    </source>
</reference>
<keyword evidence="2" id="KW-1185">Reference proteome</keyword>
<accession>A0A8J6E6E0</accession>
<dbReference type="EMBL" id="WNTK01017757">
    <property type="protein sequence ID" value="KAG9461682.1"/>
    <property type="molecule type" value="Genomic_DNA"/>
</dbReference>
<sequence>MAGCGIHLWRPAADPSCEPIRGAAYSHRRSCAVHLFCCLYFPHRRLAMTRVPAVRTQCSYITAAGISANMGHNWLYVTDIRGKIEPAAFCFL</sequence>
<dbReference type="Proteomes" id="UP000770717">
    <property type="component" value="Unassembled WGS sequence"/>
</dbReference>
<organism evidence="1 2">
    <name type="scientific">Eleutherodactylus coqui</name>
    <name type="common">Puerto Rican coqui</name>
    <dbReference type="NCBI Taxonomy" id="57060"/>
    <lineage>
        <taxon>Eukaryota</taxon>
        <taxon>Metazoa</taxon>
        <taxon>Chordata</taxon>
        <taxon>Craniata</taxon>
        <taxon>Vertebrata</taxon>
        <taxon>Euteleostomi</taxon>
        <taxon>Amphibia</taxon>
        <taxon>Batrachia</taxon>
        <taxon>Anura</taxon>
        <taxon>Neobatrachia</taxon>
        <taxon>Hyloidea</taxon>
        <taxon>Eleutherodactylidae</taxon>
        <taxon>Eleutherodactylinae</taxon>
        <taxon>Eleutherodactylus</taxon>
        <taxon>Eleutherodactylus</taxon>
    </lineage>
</organism>
<protein>
    <submittedName>
        <fullName evidence="1">Uncharacterized protein</fullName>
    </submittedName>
</protein>
<dbReference type="AlphaFoldDB" id="A0A8J6E6E0"/>
<comment type="caution">
    <text evidence="1">The sequence shown here is derived from an EMBL/GenBank/DDBJ whole genome shotgun (WGS) entry which is preliminary data.</text>
</comment>
<evidence type="ECO:0000313" key="2">
    <source>
        <dbReference type="Proteomes" id="UP000770717"/>
    </source>
</evidence>
<proteinExistence type="predicted"/>
<gene>
    <name evidence="1" type="ORF">GDO78_016005</name>
</gene>
<name>A0A8J6E6E0_ELECQ</name>
<evidence type="ECO:0000313" key="1">
    <source>
        <dbReference type="EMBL" id="KAG9461682.1"/>
    </source>
</evidence>